<dbReference type="HOGENOM" id="CLU_082825_0_0_10"/>
<dbReference type="PIRSF" id="PIRSF022704">
    <property type="entry name" value="UCP022704"/>
    <property type="match status" value="1"/>
</dbReference>
<dbReference type="AlphaFoldDB" id="G0IUD8"/>
<organism evidence="1 2">
    <name type="scientific">Cyclobacterium marinum (strain ATCC 25205 / DSM 745 / LMG 13164 / NCIMB 1802)</name>
    <name type="common">Flectobacillus marinus</name>
    <dbReference type="NCBI Taxonomy" id="880070"/>
    <lineage>
        <taxon>Bacteria</taxon>
        <taxon>Pseudomonadati</taxon>
        <taxon>Bacteroidota</taxon>
        <taxon>Cytophagia</taxon>
        <taxon>Cytophagales</taxon>
        <taxon>Cyclobacteriaceae</taxon>
        <taxon>Cyclobacterium</taxon>
    </lineage>
</organism>
<proteinExistence type="predicted"/>
<dbReference type="GO" id="GO:0005975">
    <property type="term" value="P:carbohydrate metabolic process"/>
    <property type="evidence" value="ECO:0007669"/>
    <property type="project" value="UniProtKB-ARBA"/>
</dbReference>
<evidence type="ECO:0000313" key="2">
    <source>
        <dbReference type="Proteomes" id="UP000001635"/>
    </source>
</evidence>
<evidence type="ECO:0000313" key="1">
    <source>
        <dbReference type="EMBL" id="AEL24133.1"/>
    </source>
</evidence>
<dbReference type="OrthoDB" id="9814707at2"/>
<dbReference type="EMBL" id="CP002955">
    <property type="protein sequence ID" value="AEL24133.1"/>
    <property type="molecule type" value="Genomic_DNA"/>
</dbReference>
<dbReference type="InterPro" id="IPR013320">
    <property type="entry name" value="ConA-like_dom_sf"/>
</dbReference>
<dbReference type="eggNOG" id="COG3506">
    <property type="taxonomic scope" value="Bacteria"/>
</dbReference>
<dbReference type="Gene3D" id="2.60.120.200">
    <property type="match status" value="1"/>
</dbReference>
<gene>
    <name evidence="1" type="ordered locus">Cycma_0353</name>
</gene>
<dbReference type="SUPFAM" id="SSF49899">
    <property type="entry name" value="Concanavalin A-like lectins/glucanases"/>
    <property type="match status" value="1"/>
</dbReference>
<dbReference type="RefSeq" id="WP_014018432.1">
    <property type="nucleotide sequence ID" value="NC_015914.1"/>
</dbReference>
<dbReference type="InterPro" id="IPR015987">
    <property type="entry name" value="UCP022704"/>
</dbReference>
<evidence type="ECO:0008006" key="3">
    <source>
        <dbReference type="Google" id="ProtNLM"/>
    </source>
</evidence>
<dbReference type="Pfam" id="PF07081">
    <property type="entry name" value="DUF1349"/>
    <property type="match status" value="1"/>
</dbReference>
<dbReference type="PANTHER" id="PTHR35332">
    <property type="entry name" value="REGULATION OF ENOLASE PROTEIN 1"/>
    <property type="match status" value="1"/>
</dbReference>
<dbReference type="KEGG" id="cmr:Cycma_0353"/>
<protein>
    <recommendedName>
        <fullName evidence="3">DUF1349 domain-containing protein</fullName>
    </recommendedName>
</protein>
<accession>G0IUD8</accession>
<keyword evidence="2" id="KW-1185">Reference proteome</keyword>
<dbReference type="PANTHER" id="PTHR35332:SF2">
    <property type="entry name" value="REGULATION OF ENOLASE PROTEIN 1"/>
    <property type="match status" value="1"/>
</dbReference>
<reference evidence="2" key="1">
    <citation type="submission" date="2011-07" db="EMBL/GenBank/DDBJ databases">
        <title>The complete genome of Cyclobacterium marinum DSM 745.</title>
        <authorList>
            <person name="Lucas S."/>
            <person name="Han J."/>
            <person name="Lapidus A."/>
            <person name="Bruce D."/>
            <person name="Goodwin L."/>
            <person name="Pitluck S."/>
            <person name="Peters L."/>
            <person name="Kyrpides N."/>
            <person name="Mavromatis K."/>
            <person name="Ivanova N."/>
            <person name="Ovchinnikova G."/>
            <person name="Chertkov O."/>
            <person name="Detter J.C."/>
            <person name="Tapia R."/>
            <person name="Han C."/>
            <person name="Land M."/>
            <person name="Hauser L."/>
            <person name="Markowitz V."/>
            <person name="Cheng J.-F."/>
            <person name="Hugenholtz P."/>
            <person name="Woyke T."/>
            <person name="Wu D."/>
            <person name="Tindall B."/>
            <person name="Schuetze A."/>
            <person name="Brambilla E."/>
            <person name="Klenk H.-P."/>
            <person name="Eisen J.A."/>
        </authorList>
    </citation>
    <scope>NUCLEOTIDE SEQUENCE [LARGE SCALE GENOMIC DNA]</scope>
    <source>
        <strain evidence="2">ATCC 25205 / DSM 745 / LMG 13164 / NCIMB 1802</strain>
    </source>
</reference>
<dbReference type="GO" id="GO:0004553">
    <property type="term" value="F:hydrolase activity, hydrolyzing O-glycosyl compounds"/>
    <property type="evidence" value="ECO:0007669"/>
    <property type="project" value="UniProtKB-ARBA"/>
</dbReference>
<sequence>MRTIKGRDFSWMNPPKQWSEEEGKFSLVTNAETDFWRKTHYGFIKNSGHFLHTDQAGDFEFMVQFSGNYTDLYDQAGLMILLDNENWIKAGIEYVDGVQNASAVVTRDCSDWSVVALNGSPSTFFIKAKRGRDYVEISYSLDGKNFQLLRQAYFPPAPLLRIGFMAASPKGKGFDIVFNDFKINEYSQE</sequence>
<dbReference type="InterPro" id="IPR009784">
    <property type="entry name" value="DUF1349"/>
</dbReference>
<name>G0IUD8_CYCMS</name>
<dbReference type="Proteomes" id="UP000001635">
    <property type="component" value="Chromosome"/>
</dbReference>